<dbReference type="OrthoDB" id="3928876at2759"/>
<dbReference type="EMBL" id="SWKU01000017">
    <property type="protein sequence ID" value="KAF2999274.1"/>
    <property type="molecule type" value="Genomic_DNA"/>
</dbReference>
<accession>A0A9P4TBG0</accession>
<keyword evidence="1" id="KW-0812">Transmembrane</keyword>
<keyword evidence="1" id="KW-0472">Membrane</keyword>
<evidence type="ECO:0000313" key="2">
    <source>
        <dbReference type="EMBL" id="KAF2999274.1"/>
    </source>
</evidence>
<dbReference type="AlphaFoldDB" id="A0A9P4TBG0"/>
<protein>
    <submittedName>
        <fullName evidence="2">Uncharacterized protein</fullName>
    </submittedName>
</protein>
<proteinExistence type="predicted"/>
<gene>
    <name evidence="2" type="ORF">E8E13_003766</name>
</gene>
<keyword evidence="1" id="KW-1133">Transmembrane helix</keyword>
<dbReference type="Pfam" id="PF16015">
    <property type="entry name" value="Promethin"/>
    <property type="match status" value="1"/>
</dbReference>
<feature type="transmembrane region" description="Helical" evidence="1">
    <location>
        <begin position="110"/>
        <end position="130"/>
    </location>
</feature>
<reference evidence="2" key="1">
    <citation type="submission" date="2019-04" db="EMBL/GenBank/DDBJ databases">
        <title>Sequencing of skin fungus with MAO and IRED activity.</title>
        <authorList>
            <person name="Marsaioli A.J."/>
            <person name="Bonatto J.M.C."/>
            <person name="Reis Junior O."/>
        </authorList>
    </citation>
    <scope>NUCLEOTIDE SEQUENCE</scope>
    <source>
        <strain evidence="2">30M1</strain>
    </source>
</reference>
<name>A0A9P4TBG0_CURKU</name>
<organism evidence="2 3">
    <name type="scientific">Curvularia kusanoi</name>
    <name type="common">Cochliobolus kusanoi</name>
    <dbReference type="NCBI Taxonomy" id="90978"/>
    <lineage>
        <taxon>Eukaryota</taxon>
        <taxon>Fungi</taxon>
        <taxon>Dikarya</taxon>
        <taxon>Ascomycota</taxon>
        <taxon>Pezizomycotina</taxon>
        <taxon>Dothideomycetes</taxon>
        <taxon>Pleosporomycetidae</taxon>
        <taxon>Pleosporales</taxon>
        <taxon>Pleosporineae</taxon>
        <taxon>Pleosporaceae</taxon>
        <taxon>Curvularia</taxon>
    </lineage>
</organism>
<sequence length="234" mass="25421">MSVIVRAARNLAANVGNGFEHAANRVLPPQQRERALENLRSFSVRNPRLASFLAAQTALAGLPILLFLAFAISTLFASLVTCVLLGVIAAFLFTFFITGFALFFLIPSVVVGSCAASIFFFWGLVGYMILQRINGGETPVNPGTDIGDKLNKLTGGRLRDLVDQADSDTQQESMALAPSQAETLHMDRRNEYGGGDTGAHLEKVEKHVKKSEGALPALHRDILVKERNIIQKLT</sequence>
<keyword evidence="3" id="KW-1185">Reference proteome</keyword>
<comment type="caution">
    <text evidence="2">The sequence shown here is derived from an EMBL/GenBank/DDBJ whole genome shotgun (WGS) entry which is preliminary data.</text>
</comment>
<dbReference type="Proteomes" id="UP000801428">
    <property type="component" value="Unassembled WGS sequence"/>
</dbReference>
<evidence type="ECO:0000256" key="1">
    <source>
        <dbReference type="SAM" id="Phobius"/>
    </source>
</evidence>
<feature type="transmembrane region" description="Helical" evidence="1">
    <location>
        <begin position="49"/>
        <end position="72"/>
    </location>
</feature>
<feature type="transmembrane region" description="Helical" evidence="1">
    <location>
        <begin position="79"/>
        <end position="104"/>
    </location>
</feature>
<evidence type="ECO:0000313" key="3">
    <source>
        <dbReference type="Proteomes" id="UP000801428"/>
    </source>
</evidence>